<dbReference type="Proteomes" id="UP000789342">
    <property type="component" value="Unassembled WGS sequence"/>
</dbReference>
<gene>
    <name evidence="1" type="ORF">AMORRO_LOCUS17931</name>
</gene>
<accession>A0A9N9P558</accession>
<evidence type="ECO:0000313" key="1">
    <source>
        <dbReference type="EMBL" id="CAG8788444.1"/>
    </source>
</evidence>
<keyword evidence="2" id="KW-1185">Reference proteome</keyword>
<proteinExistence type="predicted"/>
<comment type="caution">
    <text evidence="1">The sequence shown here is derived from an EMBL/GenBank/DDBJ whole genome shotgun (WGS) entry which is preliminary data.</text>
</comment>
<reference evidence="1" key="1">
    <citation type="submission" date="2021-06" db="EMBL/GenBank/DDBJ databases">
        <authorList>
            <person name="Kallberg Y."/>
            <person name="Tangrot J."/>
            <person name="Rosling A."/>
        </authorList>
    </citation>
    <scope>NUCLEOTIDE SEQUENCE</scope>
    <source>
        <strain evidence="1">CL551</strain>
    </source>
</reference>
<evidence type="ECO:0000313" key="2">
    <source>
        <dbReference type="Proteomes" id="UP000789342"/>
    </source>
</evidence>
<dbReference type="EMBL" id="CAJVPV010058997">
    <property type="protein sequence ID" value="CAG8788444.1"/>
    <property type="molecule type" value="Genomic_DNA"/>
</dbReference>
<feature type="non-terminal residue" evidence="1">
    <location>
        <position position="86"/>
    </location>
</feature>
<feature type="non-terminal residue" evidence="1">
    <location>
        <position position="1"/>
    </location>
</feature>
<dbReference type="AlphaFoldDB" id="A0A9N9P558"/>
<protein>
    <submittedName>
        <fullName evidence="1">9704_t:CDS:1</fullName>
    </submittedName>
</protein>
<name>A0A9N9P558_9GLOM</name>
<organism evidence="1 2">
    <name type="scientific">Acaulospora morrowiae</name>
    <dbReference type="NCBI Taxonomy" id="94023"/>
    <lineage>
        <taxon>Eukaryota</taxon>
        <taxon>Fungi</taxon>
        <taxon>Fungi incertae sedis</taxon>
        <taxon>Mucoromycota</taxon>
        <taxon>Glomeromycotina</taxon>
        <taxon>Glomeromycetes</taxon>
        <taxon>Diversisporales</taxon>
        <taxon>Acaulosporaceae</taxon>
        <taxon>Acaulospora</taxon>
    </lineage>
</organism>
<dbReference type="OrthoDB" id="2442689at2759"/>
<sequence>AAYDLKTTQLKIISKDKYGVTLAFDGWKNVAKQSLLGSILITSDGKTIVWKADDISGIRSCWPDIIAKTKNLLLEIEKEGIQINAV</sequence>